<proteinExistence type="predicted"/>
<accession>A0A1E1MHJ9</accession>
<keyword evidence="3" id="KW-1185">Reference proteome</keyword>
<evidence type="ECO:0000313" key="3">
    <source>
        <dbReference type="Proteomes" id="UP000177625"/>
    </source>
</evidence>
<feature type="region of interest" description="Disordered" evidence="1">
    <location>
        <begin position="1"/>
        <end position="51"/>
    </location>
</feature>
<feature type="region of interest" description="Disordered" evidence="1">
    <location>
        <begin position="87"/>
        <end position="118"/>
    </location>
</feature>
<feature type="compositionally biased region" description="Basic and acidic residues" evidence="1">
    <location>
        <begin position="87"/>
        <end position="106"/>
    </location>
</feature>
<name>A0A1E1MHJ9_RHYSE</name>
<reference evidence="3" key="1">
    <citation type="submission" date="2016-03" db="EMBL/GenBank/DDBJ databases">
        <authorList>
            <person name="Guldener U."/>
        </authorList>
    </citation>
    <scope>NUCLEOTIDE SEQUENCE [LARGE SCALE GENOMIC DNA]</scope>
</reference>
<feature type="compositionally biased region" description="Basic residues" evidence="1">
    <location>
        <begin position="1"/>
        <end position="12"/>
    </location>
</feature>
<organism evidence="2 3">
    <name type="scientific">Rhynchosporium secalis</name>
    <name type="common">Barley scald fungus</name>
    <dbReference type="NCBI Taxonomy" id="38038"/>
    <lineage>
        <taxon>Eukaryota</taxon>
        <taxon>Fungi</taxon>
        <taxon>Dikarya</taxon>
        <taxon>Ascomycota</taxon>
        <taxon>Pezizomycotina</taxon>
        <taxon>Leotiomycetes</taxon>
        <taxon>Helotiales</taxon>
        <taxon>Ploettnerulaceae</taxon>
        <taxon>Rhynchosporium</taxon>
    </lineage>
</organism>
<feature type="compositionally biased region" description="Low complexity" evidence="1">
    <location>
        <begin position="13"/>
        <end position="24"/>
    </location>
</feature>
<evidence type="ECO:0000256" key="1">
    <source>
        <dbReference type="SAM" id="MobiDB-lite"/>
    </source>
</evidence>
<gene>
    <name evidence="2" type="ORF">RSE6_09254</name>
</gene>
<dbReference type="AlphaFoldDB" id="A0A1E1MHJ9"/>
<sequence>MLFKSLRSRSKSSSKSTKPSTLTRMLSSASSHHPAQIPEVVISSPSLSPNSVTDVFKTKTQLRHAVTERKSSEDGSKDYNEFLAKARKEAEKEKKEEEKKAKKAREVNMSPWASRMNC</sequence>
<evidence type="ECO:0000313" key="2">
    <source>
        <dbReference type="EMBL" id="CZT48543.1"/>
    </source>
</evidence>
<dbReference type="Proteomes" id="UP000177625">
    <property type="component" value="Unassembled WGS sequence"/>
</dbReference>
<dbReference type="EMBL" id="FJVC01000340">
    <property type="protein sequence ID" value="CZT48543.1"/>
    <property type="molecule type" value="Genomic_DNA"/>
</dbReference>
<protein>
    <submittedName>
        <fullName evidence="2">Uncharacterized protein</fullName>
    </submittedName>
</protein>